<accession>A0ABV0BBH3</accession>
<keyword evidence="2" id="KW-1185">Reference proteome</keyword>
<name>A0ABV0BBH3_9SPHN</name>
<reference evidence="1 2" key="1">
    <citation type="submission" date="2024-05" db="EMBL/GenBank/DDBJ databases">
        <title>Sphingomonas sp. HF-S3 16S ribosomal RNA gene Genome sequencing and assembly.</title>
        <authorList>
            <person name="Lee H."/>
        </authorList>
    </citation>
    <scope>NUCLEOTIDE SEQUENCE [LARGE SCALE GENOMIC DNA]</scope>
    <source>
        <strain evidence="1 2">HF-S3</strain>
    </source>
</reference>
<evidence type="ECO:0000313" key="1">
    <source>
        <dbReference type="EMBL" id="MEN3747717.1"/>
    </source>
</evidence>
<evidence type="ECO:0000313" key="2">
    <source>
        <dbReference type="Proteomes" id="UP001427805"/>
    </source>
</evidence>
<dbReference type="EMBL" id="JBDIZK010000006">
    <property type="protein sequence ID" value="MEN3747717.1"/>
    <property type="molecule type" value="Genomic_DNA"/>
</dbReference>
<dbReference type="PROSITE" id="PS51257">
    <property type="entry name" value="PROKAR_LIPOPROTEIN"/>
    <property type="match status" value="1"/>
</dbReference>
<dbReference type="Proteomes" id="UP001427805">
    <property type="component" value="Unassembled WGS sequence"/>
</dbReference>
<dbReference type="RefSeq" id="WP_346246725.1">
    <property type="nucleotide sequence ID" value="NZ_JBDIZK010000006.1"/>
</dbReference>
<gene>
    <name evidence="1" type="ORF">TPR58_11110</name>
</gene>
<proteinExistence type="predicted"/>
<organism evidence="1 2">
    <name type="scientific">Sphingomonas rustica</name>
    <dbReference type="NCBI Taxonomy" id="3103142"/>
    <lineage>
        <taxon>Bacteria</taxon>
        <taxon>Pseudomonadati</taxon>
        <taxon>Pseudomonadota</taxon>
        <taxon>Alphaproteobacteria</taxon>
        <taxon>Sphingomonadales</taxon>
        <taxon>Sphingomonadaceae</taxon>
        <taxon>Sphingomonas</taxon>
    </lineage>
</organism>
<comment type="caution">
    <text evidence="1">The sequence shown here is derived from an EMBL/GenBank/DDBJ whole genome shotgun (WGS) entry which is preliminary data.</text>
</comment>
<evidence type="ECO:0008006" key="3">
    <source>
        <dbReference type="Google" id="ProtNLM"/>
    </source>
</evidence>
<protein>
    <recommendedName>
        <fullName evidence="3">Lipoprotein</fullName>
    </recommendedName>
</protein>
<sequence length="170" mass="17350">MKPAALIALLVLGACSGAGDSGKSAKPGQPQDLESAAVERGLVRDPGDRDLAGVYARDTDRLCIVADGDAYRIGAFVDYGDRNGCSGQGSVTRAGSALRVELNGQGGRTCAFEAKLDGERIDFPAALPEACAGLCSGRASFSALEAERISDSTSEARALRDPNGKALCGG</sequence>